<gene>
    <name evidence="2" type="ORF">BRAD3257_1690</name>
</gene>
<dbReference type="KEGG" id="bvz:BRAD3257_1690"/>
<sequence>MTEHIEIHPEIREGAGEGLYFIFLSFMPPYAFKDVKKALEDFFRSEAITTFSTFEIFGAVDVILQAWIPRSNGAQIVQRMREHIKAKDCRVHQGAVFNVDELAFHSYWQDRARVVHGDEGLAAQHAFSRLSSNKSDKQAREVLRGANWLREIEAEDNQIRVFISISPGESASLAVEDHLQKIIIERLSKSGFREPVLYKGVGRYTTLLIEGLVPAASYFEISRFNDGINRSGLHNIGMKTTTYLTTSNIAVVDRPTISTEVRDARDYLTSEESEKLELKGSFDLDVNKLLMTDKIEKLPVLRDEILGTVVAFLNSDGGEIVIGAVEEVKFKGVALEKLKTRFPAVGEMRIIGIAIENEFLKDKSWDGYQRRLIDLIASRIGTDFGELVRVRRLSIDLDGDQQADLCLVQVFPAKGDLAFLDQQKCFLRSGASTREVTGNELLRLASRRRGR</sequence>
<dbReference type="Gene3D" id="3.30.950.30">
    <property type="entry name" value="Schlafen, AAA domain"/>
    <property type="match status" value="1"/>
</dbReference>
<organism evidence="2 3">
    <name type="scientific">Bradyrhizobium vignae</name>
    <dbReference type="NCBI Taxonomy" id="1549949"/>
    <lineage>
        <taxon>Bacteria</taxon>
        <taxon>Pseudomonadati</taxon>
        <taxon>Pseudomonadota</taxon>
        <taxon>Alphaproteobacteria</taxon>
        <taxon>Hyphomicrobiales</taxon>
        <taxon>Nitrobacteraceae</taxon>
        <taxon>Bradyrhizobium</taxon>
    </lineage>
</organism>
<reference evidence="2 3" key="1">
    <citation type="submission" date="2018-03" db="EMBL/GenBank/DDBJ databases">
        <authorList>
            <person name="Gully D."/>
        </authorList>
    </citation>
    <scope>NUCLEOTIDE SEQUENCE [LARGE SCALE GENOMIC DNA]</scope>
    <source>
        <strain evidence="2">ORS3257</strain>
    </source>
</reference>
<dbReference type="Proteomes" id="UP000246085">
    <property type="component" value="Chromosome BRAD3257"/>
</dbReference>
<dbReference type="InterPro" id="IPR007421">
    <property type="entry name" value="Schlafen_AlbA_2_dom"/>
</dbReference>
<evidence type="ECO:0000313" key="3">
    <source>
        <dbReference type="Proteomes" id="UP000246085"/>
    </source>
</evidence>
<proteinExistence type="predicted"/>
<dbReference type="InterPro" id="IPR038461">
    <property type="entry name" value="Schlafen_AlbA_2_dom_sf"/>
</dbReference>
<evidence type="ECO:0000259" key="1">
    <source>
        <dbReference type="Pfam" id="PF04326"/>
    </source>
</evidence>
<feature type="domain" description="Schlafen AlbA-2" evidence="1">
    <location>
        <begin position="272"/>
        <end position="436"/>
    </location>
</feature>
<dbReference type="AlphaFoldDB" id="A0A2U3PUH3"/>
<accession>A0A2U3PUH3</accession>
<dbReference type="EMBL" id="LS398110">
    <property type="protein sequence ID" value="SPP92810.1"/>
    <property type="molecule type" value="Genomic_DNA"/>
</dbReference>
<dbReference type="Pfam" id="PF04326">
    <property type="entry name" value="SLFN_AlbA_2"/>
    <property type="match status" value="1"/>
</dbReference>
<name>A0A2U3PUH3_9BRAD</name>
<evidence type="ECO:0000313" key="2">
    <source>
        <dbReference type="EMBL" id="SPP92810.1"/>
    </source>
</evidence>
<protein>
    <recommendedName>
        <fullName evidence="1">Schlafen AlbA-2 domain-containing protein</fullName>
    </recommendedName>
</protein>